<evidence type="ECO:0000256" key="2">
    <source>
        <dbReference type="SAM" id="MobiDB-lite"/>
    </source>
</evidence>
<dbReference type="InterPro" id="IPR015034">
    <property type="entry name" value="Bles03"/>
</dbReference>
<dbReference type="PANTHER" id="PTHR31977">
    <property type="entry name" value="UPF0696 PROTEIN C11ORF68"/>
    <property type="match status" value="1"/>
</dbReference>
<comment type="similarity">
    <text evidence="1">Belongs to the UPF0696 family.</text>
</comment>
<dbReference type="SUPFAM" id="SSF55418">
    <property type="entry name" value="eIF4e-like"/>
    <property type="match status" value="1"/>
</dbReference>
<evidence type="ECO:0000256" key="1">
    <source>
        <dbReference type="ARBA" id="ARBA00010568"/>
    </source>
</evidence>
<feature type="region of interest" description="Disordered" evidence="2">
    <location>
        <begin position="84"/>
        <end position="104"/>
    </location>
</feature>
<dbReference type="Pfam" id="PF08939">
    <property type="entry name" value="Bles03"/>
    <property type="match status" value="1"/>
</dbReference>
<name>A0ABR3F9Q0_9AGAR</name>
<dbReference type="InterPro" id="IPR023398">
    <property type="entry name" value="TIF_eIF4e-like"/>
</dbReference>
<keyword evidence="4" id="KW-1185">Reference proteome</keyword>
<gene>
    <name evidence="3" type="ORF">V5O48_010019</name>
</gene>
<feature type="compositionally biased region" description="Basic residues" evidence="2">
    <location>
        <begin position="281"/>
        <end position="290"/>
    </location>
</feature>
<comment type="caution">
    <text evidence="3">The sequence shown here is derived from an EMBL/GenBank/DDBJ whole genome shotgun (WGS) entry which is preliminary data.</text>
</comment>
<dbReference type="Proteomes" id="UP001465976">
    <property type="component" value="Unassembled WGS sequence"/>
</dbReference>
<dbReference type="EMBL" id="JBAHYK010000693">
    <property type="protein sequence ID" value="KAL0571947.1"/>
    <property type="molecule type" value="Genomic_DNA"/>
</dbReference>
<reference evidence="3 4" key="1">
    <citation type="submission" date="2024-02" db="EMBL/GenBank/DDBJ databases">
        <title>A draft genome for the cacao thread blight pathogen Marasmius crinis-equi.</title>
        <authorList>
            <person name="Cohen S.P."/>
            <person name="Baruah I.K."/>
            <person name="Amoako-Attah I."/>
            <person name="Bukari Y."/>
            <person name="Meinhardt L.W."/>
            <person name="Bailey B.A."/>
        </authorList>
    </citation>
    <scope>NUCLEOTIDE SEQUENCE [LARGE SCALE GENOMIC DNA]</scope>
    <source>
        <strain evidence="3 4">GH-76</strain>
    </source>
</reference>
<accession>A0ABR3F9Q0</accession>
<dbReference type="Gene3D" id="3.30.760.10">
    <property type="entry name" value="RNA Cap, Translation Initiation Factor Eif4e"/>
    <property type="match status" value="1"/>
</dbReference>
<feature type="compositionally biased region" description="Low complexity" evidence="2">
    <location>
        <begin position="258"/>
        <end position="280"/>
    </location>
</feature>
<feature type="region of interest" description="Disordered" evidence="2">
    <location>
        <begin position="257"/>
        <end position="331"/>
    </location>
</feature>
<evidence type="ECO:0000313" key="3">
    <source>
        <dbReference type="EMBL" id="KAL0571947.1"/>
    </source>
</evidence>
<organism evidence="3 4">
    <name type="scientific">Marasmius crinis-equi</name>
    <dbReference type="NCBI Taxonomy" id="585013"/>
    <lineage>
        <taxon>Eukaryota</taxon>
        <taxon>Fungi</taxon>
        <taxon>Dikarya</taxon>
        <taxon>Basidiomycota</taxon>
        <taxon>Agaricomycotina</taxon>
        <taxon>Agaricomycetes</taxon>
        <taxon>Agaricomycetidae</taxon>
        <taxon>Agaricales</taxon>
        <taxon>Marasmiineae</taxon>
        <taxon>Marasmiaceae</taxon>
        <taxon>Marasmius</taxon>
    </lineage>
</organism>
<dbReference type="PANTHER" id="PTHR31977:SF1">
    <property type="entry name" value="UPF0696 PROTEIN C11ORF68"/>
    <property type="match status" value="1"/>
</dbReference>
<evidence type="ECO:0000313" key="4">
    <source>
        <dbReference type="Proteomes" id="UP001465976"/>
    </source>
</evidence>
<protein>
    <submittedName>
        <fullName evidence="3">Uncharacterized protein</fullName>
    </submittedName>
</protein>
<feature type="compositionally biased region" description="Acidic residues" evidence="2">
    <location>
        <begin position="296"/>
        <end position="305"/>
    </location>
</feature>
<proteinExistence type="inferred from homology"/>
<sequence>MAHNQDDEVPQQYKYAWDYDAPTMPLQDFLNKYKPSMVQNDGTKPWIWVESRRPHKSTSVEKEILAMAEASEVLQEVTKKVESADDSIPIRSNKKTGAKSKKEVREQLQSEATDKFKAIAQRYGYVNGKWLIFASQDKVDMIWSSLAKSLIEGPLAATDAYTTKVSTSPETDTPNFLHVICLYIPDVYDKESITEVMKVLLRHHGSTLSGVKSDLYTRLGIDSKHASGIQSTIWKNSALLKDTEAKALKDEFFKELQAAPKATDPPTTQATDDAAATAAKPKPKLVKKKKGNDDPFASDEDEDEPPAPKNKKRSKGDEDEDEPPKKKRGKK</sequence>